<proteinExistence type="inferred from homology"/>
<dbReference type="GO" id="GO:0005737">
    <property type="term" value="C:cytoplasm"/>
    <property type="evidence" value="ECO:0007669"/>
    <property type="project" value="InterPro"/>
</dbReference>
<dbReference type="GO" id="GO:0019301">
    <property type="term" value="P:rhamnose catabolic process"/>
    <property type="evidence" value="ECO:0007669"/>
    <property type="project" value="UniProtKB-UniRule"/>
</dbReference>
<keyword evidence="1" id="KW-0963">Cytoplasm</keyword>
<evidence type="ECO:0000256" key="1">
    <source>
        <dbReference type="ARBA" id="ARBA00022490"/>
    </source>
</evidence>
<organism evidence="6 7">
    <name type="scientific">Neolewinella agarilytica</name>
    <dbReference type="NCBI Taxonomy" id="478744"/>
    <lineage>
        <taxon>Bacteria</taxon>
        <taxon>Pseudomonadati</taxon>
        <taxon>Bacteroidota</taxon>
        <taxon>Saprospiria</taxon>
        <taxon>Saprospirales</taxon>
        <taxon>Lewinellaceae</taxon>
        <taxon>Neolewinella</taxon>
    </lineage>
</organism>
<evidence type="ECO:0000256" key="2">
    <source>
        <dbReference type="ARBA" id="ARBA00023235"/>
    </source>
</evidence>
<dbReference type="Pfam" id="PF05336">
    <property type="entry name" value="rhaM"/>
    <property type="match status" value="1"/>
</dbReference>
<keyword evidence="7" id="KW-1185">Reference proteome</keyword>
<dbReference type="EC" id="5.1.3.32" evidence="5"/>
<gene>
    <name evidence="6" type="ORF">SAMN05444359_105178</name>
</gene>
<protein>
    <recommendedName>
        <fullName evidence="5">L-rhamnose mutarotase</fullName>
        <ecNumber evidence="5">5.1.3.32</ecNumber>
    </recommendedName>
</protein>
<evidence type="ECO:0000313" key="6">
    <source>
        <dbReference type="EMBL" id="SEQ09394.1"/>
    </source>
</evidence>
<dbReference type="InterPro" id="IPR013448">
    <property type="entry name" value="L-rhamnose_mutarotase"/>
</dbReference>
<evidence type="ECO:0000256" key="4">
    <source>
        <dbReference type="ARBA" id="ARBA00023308"/>
    </source>
</evidence>
<dbReference type="PANTHER" id="PTHR34389:SF2">
    <property type="entry name" value="L-RHAMNOSE MUTAROTASE"/>
    <property type="match status" value="1"/>
</dbReference>
<keyword evidence="2" id="KW-0413">Isomerase</keyword>
<dbReference type="AlphaFoldDB" id="A0A1H9D7I0"/>
<dbReference type="STRING" id="478744.SAMN05444359_105178"/>
<dbReference type="InterPro" id="IPR008000">
    <property type="entry name" value="Rham/fucose_mutarotase"/>
</dbReference>
<dbReference type="RefSeq" id="WP_090166528.1">
    <property type="nucleotide sequence ID" value="NZ_FOFB01000005.1"/>
</dbReference>
<dbReference type="EMBL" id="FOFB01000005">
    <property type="protein sequence ID" value="SEQ09394.1"/>
    <property type="molecule type" value="Genomic_DNA"/>
</dbReference>
<dbReference type="Gene3D" id="3.30.70.100">
    <property type="match status" value="1"/>
</dbReference>
<evidence type="ECO:0000313" key="7">
    <source>
        <dbReference type="Proteomes" id="UP000199021"/>
    </source>
</evidence>
<name>A0A1H9D7I0_9BACT</name>
<reference evidence="7" key="1">
    <citation type="submission" date="2016-10" db="EMBL/GenBank/DDBJ databases">
        <authorList>
            <person name="Varghese N."/>
            <person name="Submissions S."/>
        </authorList>
    </citation>
    <scope>NUCLEOTIDE SEQUENCE [LARGE SCALE GENOMIC DNA]</scope>
    <source>
        <strain evidence="7">DSM 24740</strain>
    </source>
</reference>
<dbReference type="SUPFAM" id="SSF54909">
    <property type="entry name" value="Dimeric alpha+beta barrel"/>
    <property type="match status" value="1"/>
</dbReference>
<dbReference type="OrthoDB" id="9799608at2"/>
<sequence>MQRLAFKMYLKAGQTATYRERHDALWPELQRLLKDAGVSEYSIFIDEETDTLFAFQKVSGEGGSQDLSDHPIVQKWWAFMADIMETNADNSPVSVPLREVFYLP</sequence>
<dbReference type="NCBIfam" id="TIGR02625">
    <property type="entry name" value="YiiL_rotase"/>
    <property type="match status" value="1"/>
</dbReference>
<keyword evidence="3" id="KW-0119">Carbohydrate metabolism</keyword>
<dbReference type="InParanoid" id="A0A1H9D7I0"/>
<dbReference type="Proteomes" id="UP000199021">
    <property type="component" value="Unassembled WGS sequence"/>
</dbReference>
<accession>A0A1H9D7I0</accession>
<keyword evidence="4" id="KW-0684">Rhamnose metabolism</keyword>
<dbReference type="PANTHER" id="PTHR34389">
    <property type="entry name" value="L-RHAMNOSE MUTAROTASE"/>
    <property type="match status" value="1"/>
</dbReference>
<dbReference type="FunCoup" id="A0A1H9D7I0">
    <property type="interactions" value="57"/>
</dbReference>
<dbReference type="HAMAP" id="MF_01663">
    <property type="entry name" value="L_rham_rotase"/>
    <property type="match status" value="1"/>
</dbReference>
<dbReference type="GO" id="GO:0062192">
    <property type="term" value="F:L-rhamnose mutarotase activity"/>
    <property type="evidence" value="ECO:0007669"/>
    <property type="project" value="UniProtKB-UniRule"/>
</dbReference>
<dbReference type="InterPro" id="IPR011008">
    <property type="entry name" value="Dimeric_a/b-barrel"/>
</dbReference>
<evidence type="ECO:0000256" key="3">
    <source>
        <dbReference type="ARBA" id="ARBA00023277"/>
    </source>
</evidence>
<evidence type="ECO:0000256" key="5">
    <source>
        <dbReference type="NCBIfam" id="TIGR02625"/>
    </source>
</evidence>